<evidence type="ECO:0000313" key="1">
    <source>
        <dbReference type="EMBL" id="MCZ0858170.1"/>
    </source>
</evidence>
<dbReference type="PANTHER" id="PTHR12526">
    <property type="entry name" value="GLYCOSYLTRANSFERASE"/>
    <property type="match status" value="1"/>
</dbReference>
<keyword evidence="1" id="KW-0808">Transferase</keyword>
<sequence length="365" mass="40640">MPTMVFHTPFPIDRQARSASGIRPWRMMDAFAALGYEVLDVTGAPAERRRRVRALAGRLREGQRIDLLYSECATIPTMLAGARHLPPHPVLDPALFSLVRRHGVPTGLFYRDMYWAFADYEASVGRPLAALMRAVYRYDLAWYRRLVDVLFLPSAQMGHYVPAFPPDRMEPLPPGGVIVDNHVPGEGLRLLYVGGLGYHYRLQECVRAVVSAPRDVTLTICTHESQWEAARADYEPLMNDRVRVVHRSGEGLEALYREADAGVLLVDADEYWAFAAPVKLFEYLGHGLPVLATAGTLAGDLVASQGCGWTLPYDADAIGSRLTALVADSARVERARARTHEVRADHTWEARAQRVVDVLGAVRRS</sequence>
<name>A0ABT4I8U7_9ACTO</name>
<gene>
    <name evidence="1" type="ORF">OHJ16_08960</name>
</gene>
<dbReference type="GO" id="GO:0016757">
    <property type="term" value="F:glycosyltransferase activity"/>
    <property type="evidence" value="ECO:0007669"/>
    <property type="project" value="UniProtKB-KW"/>
</dbReference>
<dbReference type="EMBL" id="JAPTMY010000018">
    <property type="protein sequence ID" value="MCZ0858170.1"/>
    <property type="molecule type" value="Genomic_DNA"/>
</dbReference>
<dbReference type="Gene3D" id="3.40.50.2000">
    <property type="entry name" value="Glycogen Phosphorylase B"/>
    <property type="match status" value="1"/>
</dbReference>
<dbReference type="Proteomes" id="UP001072034">
    <property type="component" value="Unassembled WGS sequence"/>
</dbReference>
<comment type="caution">
    <text evidence="1">The sequence shown here is derived from an EMBL/GenBank/DDBJ whole genome shotgun (WGS) entry which is preliminary data.</text>
</comment>
<reference evidence="1" key="1">
    <citation type="submission" date="2022-10" db="EMBL/GenBank/DDBJ databases">
        <title>Genome sequence of Actinomyces israelii ATCC 10048.</title>
        <authorList>
            <person name="Watt R.M."/>
            <person name="Tong W.M."/>
        </authorList>
    </citation>
    <scope>NUCLEOTIDE SEQUENCE</scope>
    <source>
        <strain evidence="1">ATCC 10048</strain>
    </source>
</reference>
<keyword evidence="2" id="KW-1185">Reference proteome</keyword>
<dbReference type="SUPFAM" id="SSF53756">
    <property type="entry name" value="UDP-Glycosyltransferase/glycogen phosphorylase"/>
    <property type="match status" value="1"/>
</dbReference>
<accession>A0ABT4I8U7</accession>
<dbReference type="EC" id="2.4.-.-" evidence="1"/>
<organism evidence="1 2">
    <name type="scientific">Actinomyces israelii</name>
    <dbReference type="NCBI Taxonomy" id="1659"/>
    <lineage>
        <taxon>Bacteria</taxon>
        <taxon>Bacillati</taxon>
        <taxon>Actinomycetota</taxon>
        <taxon>Actinomycetes</taxon>
        <taxon>Actinomycetales</taxon>
        <taxon>Actinomycetaceae</taxon>
        <taxon>Actinomyces</taxon>
    </lineage>
</organism>
<evidence type="ECO:0000313" key="2">
    <source>
        <dbReference type="Proteomes" id="UP001072034"/>
    </source>
</evidence>
<keyword evidence="1" id="KW-0328">Glycosyltransferase</keyword>
<dbReference type="Pfam" id="PF13692">
    <property type="entry name" value="Glyco_trans_1_4"/>
    <property type="match status" value="1"/>
</dbReference>
<proteinExistence type="predicted"/>
<dbReference type="RefSeq" id="WP_043561805.1">
    <property type="nucleotide sequence ID" value="NZ_CP124548.1"/>
</dbReference>
<dbReference type="PANTHER" id="PTHR12526:SF630">
    <property type="entry name" value="GLYCOSYLTRANSFERASE"/>
    <property type="match status" value="1"/>
</dbReference>
<protein>
    <submittedName>
        <fullName evidence="1">Glycosyltransferase</fullName>
        <ecNumber evidence="1">2.4.-.-</ecNumber>
    </submittedName>
</protein>